<gene>
    <name evidence="2" type="primary">R1A1-elementORF2_737</name>
    <name evidence="2" type="ORF">CDAR_83511</name>
</gene>
<name>A0AAV4NGR1_9ARAC</name>
<dbReference type="SUPFAM" id="SSF56672">
    <property type="entry name" value="DNA/RNA polymerases"/>
    <property type="match status" value="1"/>
</dbReference>
<dbReference type="Pfam" id="PF00078">
    <property type="entry name" value="RVT_1"/>
    <property type="match status" value="1"/>
</dbReference>
<evidence type="ECO:0000313" key="3">
    <source>
        <dbReference type="Proteomes" id="UP001054837"/>
    </source>
</evidence>
<protein>
    <recommendedName>
        <fullName evidence="1">Reverse transcriptase domain-containing protein</fullName>
    </recommendedName>
</protein>
<dbReference type="EMBL" id="BPLQ01001630">
    <property type="protein sequence ID" value="GIX83505.1"/>
    <property type="molecule type" value="Genomic_DNA"/>
</dbReference>
<proteinExistence type="predicted"/>
<keyword evidence="3" id="KW-1185">Reference proteome</keyword>
<sequence>MQDSSVSGSSRLKTLRSLQQIKDFAYSAMNNNQVTCIISIDIQNAFNSADWQLLKSKIFTLNIPTSLKQILSSFLEDRKVTLGEVVQDYNKGIPQGSCLGPILGNIFINDLLDLDLGQDSHIQAFADDILIMFKAPATFHFSSTCTVPLNKVHSWIQNNNLHINSSKSFFTIVSKKNYTHIPNIKIGNHKIKYVKDFKYLGIKIDKKLSWNQHLSYVSDKLAKIMNKLNRTTRVYWGLSPPIKKEIYRKILEKVITYGHEIWFKDQVKQNNKLSSLQRVGLLNITKCYRPLLLMHFRS</sequence>
<dbReference type="PROSITE" id="PS50878">
    <property type="entry name" value="RT_POL"/>
    <property type="match status" value="1"/>
</dbReference>
<dbReference type="Proteomes" id="UP001054837">
    <property type="component" value="Unassembled WGS sequence"/>
</dbReference>
<accession>A0AAV4NGR1</accession>
<dbReference type="AlphaFoldDB" id="A0AAV4NGR1"/>
<evidence type="ECO:0000313" key="2">
    <source>
        <dbReference type="EMBL" id="GIX83505.1"/>
    </source>
</evidence>
<dbReference type="PANTHER" id="PTHR33332">
    <property type="entry name" value="REVERSE TRANSCRIPTASE DOMAIN-CONTAINING PROTEIN"/>
    <property type="match status" value="1"/>
</dbReference>
<feature type="domain" description="Reverse transcriptase" evidence="1">
    <location>
        <begin position="1"/>
        <end position="204"/>
    </location>
</feature>
<reference evidence="2 3" key="1">
    <citation type="submission" date="2021-06" db="EMBL/GenBank/DDBJ databases">
        <title>Caerostris darwini draft genome.</title>
        <authorList>
            <person name="Kono N."/>
            <person name="Arakawa K."/>
        </authorList>
    </citation>
    <scope>NUCLEOTIDE SEQUENCE [LARGE SCALE GENOMIC DNA]</scope>
</reference>
<dbReference type="InterPro" id="IPR043502">
    <property type="entry name" value="DNA/RNA_pol_sf"/>
</dbReference>
<evidence type="ECO:0000259" key="1">
    <source>
        <dbReference type="PROSITE" id="PS50878"/>
    </source>
</evidence>
<comment type="caution">
    <text evidence="2">The sequence shown here is derived from an EMBL/GenBank/DDBJ whole genome shotgun (WGS) entry which is preliminary data.</text>
</comment>
<organism evidence="2 3">
    <name type="scientific">Caerostris darwini</name>
    <dbReference type="NCBI Taxonomy" id="1538125"/>
    <lineage>
        <taxon>Eukaryota</taxon>
        <taxon>Metazoa</taxon>
        <taxon>Ecdysozoa</taxon>
        <taxon>Arthropoda</taxon>
        <taxon>Chelicerata</taxon>
        <taxon>Arachnida</taxon>
        <taxon>Araneae</taxon>
        <taxon>Araneomorphae</taxon>
        <taxon>Entelegynae</taxon>
        <taxon>Araneoidea</taxon>
        <taxon>Araneidae</taxon>
        <taxon>Caerostris</taxon>
    </lineage>
</organism>
<dbReference type="InterPro" id="IPR000477">
    <property type="entry name" value="RT_dom"/>
</dbReference>
<dbReference type="GO" id="GO:0071897">
    <property type="term" value="P:DNA biosynthetic process"/>
    <property type="evidence" value="ECO:0007669"/>
    <property type="project" value="UniProtKB-ARBA"/>
</dbReference>